<dbReference type="PROSITE" id="PS01359">
    <property type="entry name" value="ZF_PHD_1"/>
    <property type="match status" value="1"/>
</dbReference>
<dbReference type="EMBL" id="RSCE01000017">
    <property type="protein sequence ID" value="RSH77277.1"/>
    <property type="molecule type" value="Genomic_DNA"/>
</dbReference>
<dbReference type="InterPro" id="IPR003618">
    <property type="entry name" value="TFIIS_cen_dom"/>
</dbReference>
<evidence type="ECO:0000256" key="8">
    <source>
        <dbReference type="SAM" id="MobiDB-lite"/>
    </source>
</evidence>
<evidence type="ECO:0000256" key="6">
    <source>
        <dbReference type="ARBA" id="ARBA00022833"/>
    </source>
</evidence>
<dbReference type="Pfam" id="PF00628">
    <property type="entry name" value="PHD"/>
    <property type="match status" value="1"/>
</dbReference>
<dbReference type="OrthoDB" id="436852at2759"/>
<gene>
    <name evidence="11" type="ORF">EHS24_003586</name>
</gene>
<accession>A0A427XEV1</accession>
<dbReference type="GeneID" id="39588129"/>
<feature type="compositionally biased region" description="Low complexity" evidence="8">
    <location>
        <begin position="81"/>
        <end position="94"/>
    </location>
</feature>
<comment type="similarity">
    <text evidence="2">Belongs to the BYE1 family.</text>
</comment>
<feature type="compositionally biased region" description="Basic and acidic residues" evidence="8">
    <location>
        <begin position="25"/>
        <end position="75"/>
    </location>
</feature>
<sequence length="958" mass="102267">MADDTGESPTRTTRSSTRVRNKSARALESEHTDRLLAAARDKRATDREAKEEAKEEAKGEANESASKEDEGHVEAQEEQETAAGPGPSTTTAPKGKTRARAPPKRKTKKTNDHCVCKEDREGSMIECGTCNDWFHFDCVDMTEEEAERIHKYVCQACAERTGEKTTYLYDIEGYPSPAPPDDVEVKAAEPPAKRRKSGGKTRKKAKTAKKSKKQEDDETKEEAEDDVEEDDKNDADHAPEDASEASSDSDEGSDAEEPPSEAESVYSDAAGSRKRPRRTTRQASPRKRASIDTSRKLSASGPSSAVPATAAASATTSDALPPARQYVLDKMAATVRSIFGEDKMDADAAATYGGEVEATIFSHFKEFVKGKEHAGGRYKAQFNLLHSSLIKTLRPELRDSIVDGTITPAKMALLTSLELATAEQLATLEAAKQEALRQTVRVREDEGGVRIGRDGFESVKEGLHETEMSELARQEAKARRRESEAGVDEDPEVVRRPSAAESKEDSGKDVIASPHPPKTPLPPARKVSVATLPSPSARPGISSAWGGENAKSPAEDELEISGDQDAIDLSDIVPEEIDYNDGLDDSNPEWDAFTAKPVLWSGGMSNPAVESLSTAPVQLRQLAGRTTPPANFWKHLLPHTQISITGRVHTWKSLQYLADRRLDRTRELVVVSFTVDPSATSEQKAAWATNVNFHIGRGRHGLYHPYGDRPPPGAARELYLIPLEPDTEVPDLFGLIDNFSVPAKRTEPLMIGVFLVGRDTPTSTARSPADGAAARPPPPPHAYAGPPGLRPPAHGPPGPPGPPRPVLQHAAPVGPGPGRPVLPPNLNIQQLMANLDPAAIAAAAARAAAAQRPPTHGPPGGPGGPGAPGAPPPRPGYPPQQAPQHQEAGYYPPPPPGYAAGPSSAPPQAPSWGQPHPHQGPPPQAPTGPRGWHAGAPSGPTGRGGPPARGAGAWRGRP</sequence>
<feature type="compositionally biased region" description="Pro residues" evidence="8">
    <location>
        <begin position="868"/>
        <end position="881"/>
    </location>
</feature>
<dbReference type="InterPro" id="IPR019786">
    <property type="entry name" value="Zinc_finger_PHD-type_CS"/>
</dbReference>
<evidence type="ECO:0000256" key="5">
    <source>
        <dbReference type="ARBA" id="ARBA00022771"/>
    </source>
</evidence>
<feature type="domain" description="TFIIS central" evidence="10">
    <location>
        <begin position="327"/>
        <end position="447"/>
    </location>
</feature>
<dbReference type="InterPro" id="IPR001965">
    <property type="entry name" value="Znf_PHD"/>
</dbReference>
<keyword evidence="4" id="KW-0479">Metal-binding</keyword>
<feature type="region of interest" description="Disordered" evidence="8">
    <location>
        <begin position="170"/>
        <end position="317"/>
    </location>
</feature>
<feature type="compositionally biased region" description="Basic residues" evidence="8">
    <location>
        <begin position="193"/>
        <end position="212"/>
    </location>
</feature>
<comment type="function">
    <text evidence="1">Negative regulator of transcription elongation.</text>
</comment>
<dbReference type="AlphaFoldDB" id="A0A427XEV1"/>
<reference evidence="11 12" key="1">
    <citation type="submission" date="2018-11" db="EMBL/GenBank/DDBJ databases">
        <title>Genome sequence of Apiotrichum porosum DSM 27194.</title>
        <authorList>
            <person name="Aliyu H."/>
            <person name="Gorte O."/>
            <person name="Ochsenreither K."/>
        </authorList>
    </citation>
    <scope>NUCLEOTIDE SEQUENCE [LARGE SCALE GENOMIC DNA]</scope>
    <source>
        <strain evidence="11 12">DSM 27194</strain>
    </source>
</reference>
<dbReference type="RefSeq" id="XP_028472424.1">
    <property type="nucleotide sequence ID" value="XM_028619250.1"/>
</dbReference>
<dbReference type="InterPro" id="IPR051412">
    <property type="entry name" value="Formin_Homology_Diaphanous_sf"/>
</dbReference>
<dbReference type="Pfam" id="PF07744">
    <property type="entry name" value="SPOC"/>
    <property type="match status" value="1"/>
</dbReference>
<feature type="compositionally biased region" description="Basic and acidic residues" evidence="8">
    <location>
        <begin position="460"/>
        <end position="484"/>
    </location>
</feature>
<evidence type="ECO:0000256" key="4">
    <source>
        <dbReference type="ARBA" id="ARBA00022723"/>
    </source>
</evidence>
<keyword evidence="6" id="KW-0862">Zinc</keyword>
<feature type="compositionally biased region" description="Acidic residues" evidence="8">
    <location>
        <begin position="216"/>
        <end position="233"/>
    </location>
</feature>
<feature type="compositionally biased region" description="Pro residues" evidence="8">
    <location>
        <begin position="788"/>
        <end position="805"/>
    </location>
</feature>
<dbReference type="InterPro" id="IPR036575">
    <property type="entry name" value="TFIIS_cen_dom_sf"/>
</dbReference>
<evidence type="ECO:0000256" key="1">
    <source>
        <dbReference type="ARBA" id="ARBA00002311"/>
    </source>
</evidence>
<protein>
    <recommendedName>
        <fullName evidence="3">Transcription factor BYE1</fullName>
    </recommendedName>
</protein>
<organism evidence="11 12">
    <name type="scientific">Apiotrichum porosum</name>
    <dbReference type="NCBI Taxonomy" id="105984"/>
    <lineage>
        <taxon>Eukaryota</taxon>
        <taxon>Fungi</taxon>
        <taxon>Dikarya</taxon>
        <taxon>Basidiomycota</taxon>
        <taxon>Agaricomycotina</taxon>
        <taxon>Tremellomycetes</taxon>
        <taxon>Trichosporonales</taxon>
        <taxon>Trichosporonaceae</taxon>
        <taxon>Apiotrichum</taxon>
    </lineage>
</organism>
<dbReference type="PANTHER" id="PTHR45691">
    <property type="entry name" value="PROTEIN DIAPHANOUS"/>
    <property type="match status" value="1"/>
</dbReference>
<feature type="compositionally biased region" description="Low complexity" evidence="8">
    <location>
        <begin position="298"/>
        <end position="317"/>
    </location>
</feature>
<feature type="compositionally biased region" description="Acidic residues" evidence="8">
    <location>
        <begin position="241"/>
        <end position="260"/>
    </location>
</feature>
<feature type="region of interest" description="Disordered" evidence="8">
    <location>
        <begin position="762"/>
        <end position="824"/>
    </location>
</feature>
<dbReference type="CDD" id="cd21538">
    <property type="entry name" value="SPOC_TFIIS"/>
    <property type="match status" value="1"/>
</dbReference>
<dbReference type="SUPFAM" id="SSF46942">
    <property type="entry name" value="Elongation factor TFIIS domain 2"/>
    <property type="match status" value="1"/>
</dbReference>
<feature type="compositionally biased region" description="Pro residues" evidence="8">
    <location>
        <begin position="514"/>
        <end position="523"/>
    </location>
</feature>
<dbReference type="InterPro" id="IPR019787">
    <property type="entry name" value="Znf_PHD-finger"/>
</dbReference>
<feature type="compositionally biased region" description="Basic residues" evidence="8">
    <location>
        <begin position="272"/>
        <end position="288"/>
    </location>
</feature>
<feature type="domain" description="PHD-type" evidence="9">
    <location>
        <begin position="111"/>
        <end position="160"/>
    </location>
</feature>
<feature type="compositionally biased region" description="Pro residues" evidence="8">
    <location>
        <begin position="814"/>
        <end position="823"/>
    </location>
</feature>
<dbReference type="PROSITE" id="PS50016">
    <property type="entry name" value="ZF_PHD_2"/>
    <property type="match status" value="1"/>
</dbReference>
<feature type="compositionally biased region" description="Low complexity" evidence="8">
    <location>
        <begin position="845"/>
        <end position="854"/>
    </location>
</feature>
<proteinExistence type="inferred from homology"/>
<dbReference type="GO" id="GO:0006351">
    <property type="term" value="P:DNA-templated transcription"/>
    <property type="evidence" value="ECO:0007669"/>
    <property type="project" value="InterPro"/>
</dbReference>
<dbReference type="InterPro" id="IPR013083">
    <property type="entry name" value="Znf_RING/FYVE/PHD"/>
</dbReference>
<dbReference type="InterPro" id="IPR011011">
    <property type="entry name" value="Znf_FYVE_PHD"/>
</dbReference>
<dbReference type="Proteomes" id="UP000279236">
    <property type="component" value="Unassembled WGS sequence"/>
</dbReference>
<keyword evidence="5 7" id="KW-0863">Zinc-finger</keyword>
<dbReference type="GO" id="GO:0008270">
    <property type="term" value="F:zinc ion binding"/>
    <property type="evidence" value="ECO:0007669"/>
    <property type="project" value="UniProtKB-KW"/>
</dbReference>
<evidence type="ECO:0000313" key="12">
    <source>
        <dbReference type="Proteomes" id="UP000279236"/>
    </source>
</evidence>
<name>A0A427XEV1_9TREE</name>
<evidence type="ECO:0000256" key="3">
    <source>
        <dbReference type="ARBA" id="ARBA00021616"/>
    </source>
</evidence>
<evidence type="ECO:0000259" key="9">
    <source>
        <dbReference type="PROSITE" id="PS50016"/>
    </source>
</evidence>
<dbReference type="PANTHER" id="PTHR45691:SF18">
    <property type="entry name" value="FH2 DOMAIN-CONTAINING 1"/>
    <property type="match status" value="1"/>
</dbReference>
<keyword evidence="12" id="KW-1185">Reference proteome</keyword>
<feature type="compositionally biased region" description="Basic residues" evidence="8">
    <location>
        <begin position="95"/>
        <end position="108"/>
    </location>
</feature>
<dbReference type="SMART" id="SM00249">
    <property type="entry name" value="PHD"/>
    <property type="match status" value="1"/>
</dbReference>
<comment type="caution">
    <text evidence="11">The sequence shown here is derived from an EMBL/GenBank/DDBJ whole genome shotgun (WGS) entry which is preliminary data.</text>
</comment>
<feature type="region of interest" description="Disordered" evidence="8">
    <location>
        <begin position="460"/>
        <end position="551"/>
    </location>
</feature>
<dbReference type="PROSITE" id="PS51321">
    <property type="entry name" value="TFIIS_CENTRAL"/>
    <property type="match status" value="1"/>
</dbReference>
<feature type="region of interest" description="Disordered" evidence="8">
    <location>
        <begin position="1"/>
        <end position="114"/>
    </location>
</feature>
<dbReference type="SUPFAM" id="SSF57903">
    <property type="entry name" value="FYVE/PHD zinc finger"/>
    <property type="match status" value="1"/>
</dbReference>
<evidence type="ECO:0000256" key="7">
    <source>
        <dbReference type="PROSITE-ProRule" id="PRU00146"/>
    </source>
</evidence>
<dbReference type="Pfam" id="PF07500">
    <property type="entry name" value="TFIIS_M"/>
    <property type="match status" value="1"/>
</dbReference>
<feature type="compositionally biased region" description="Low complexity" evidence="8">
    <location>
        <begin position="948"/>
        <end position="958"/>
    </location>
</feature>
<dbReference type="InterPro" id="IPR012921">
    <property type="entry name" value="SPOC_C"/>
</dbReference>
<dbReference type="STRING" id="105984.A0A427XEV1"/>
<dbReference type="GO" id="GO:0030041">
    <property type="term" value="P:actin filament polymerization"/>
    <property type="evidence" value="ECO:0007669"/>
    <property type="project" value="TreeGrafter"/>
</dbReference>
<dbReference type="GO" id="GO:0005884">
    <property type="term" value="C:actin filament"/>
    <property type="evidence" value="ECO:0007669"/>
    <property type="project" value="TreeGrafter"/>
</dbReference>
<dbReference type="Gene3D" id="1.10.472.30">
    <property type="entry name" value="Transcription elongation factor S-II, central domain"/>
    <property type="match status" value="1"/>
</dbReference>
<evidence type="ECO:0000256" key="2">
    <source>
        <dbReference type="ARBA" id="ARBA00011050"/>
    </source>
</evidence>
<evidence type="ECO:0000259" key="10">
    <source>
        <dbReference type="PROSITE" id="PS51321"/>
    </source>
</evidence>
<dbReference type="Gene3D" id="3.30.40.10">
    <property type="entry name" value="Zinc/RING finger domain, C3HC4 (zinc finger)"/>
    <property type="match status" value="1"/>
</dbReference>
<feature type="region of interest" description="Disordered" evidence="8">
    <location>
        <begin position="845"/>
        <end position="958"/>
    </location>
</feature>
<evidence type="ECO:0000313" key="11">
    <source>
        <dbReference type="EMBL" id="RSH77277.1"/>
    </source>
</evidence>